<keyword evidence="1" id="KW-0507">mRNA processing</keyword>
<dbReference type="GO" id="GO:0000993">
    <property type="term" value="F:RNA polymerase II complex binding"/>
    <property type="evidence" value="ECO:0007669"/>
    <property type="project" value="InterPro"/>
</dbReference>
<feature type="compositionally biased region" description="Polar residues" evidence="2">
    <location>
        <begin position="685"/>
        <end position="694"/>
    </location>
</feature>
<dbReference type="CDD" id="cd16982">
    <property type="entry name" value="CID_Pcf11"/>
    <property type="match status" value="1"/>
</dbReference>
<dbReference type="InterPro" id="IPR006569">
    <property type="entry name" value="CID_dom"/>
</dbReference>
<feature type="region of interest" description="Disordered" evidence="2">
    <location>
        <begin position="324"/>
        <end position="363"/>
    </location>
</feature>
<feature type="region of interest" description="Disordered" evidence="2">
    <location>
        <begin position="685"/>
        <end position="706"/>
    </location>
</feature>
<dbReference type="AlphaFoldDB" id="A0AAD8N796"/>
<dbReference type="InterPro" id="IPR008942">
    <property type="entry name" value="ENTH_VHS"/>
</dbReference>
<feature type="region of interest" description="Disordered" evidence="2">
    <location>
        <begin position="375"/>
        <end position="394"/>
    </location>
</feature>
<dbReference type="GO" id="GO:0006369">
    <property type="term" value="P:termination of RNA polymerase II transcription"/>
    <property type="evidence" value="ECO:0007669"/>
    <property type="project" value="InterPro"/>
</dbReference>
<dbReference type="Pfam" id="PF23228">
    <property type="entry name" value="zf_PCFS4"/>
    <property type="match status" value="1"/>
</dbReference>
<dbReference type="GO" id="GO:0005737">
    <property type="term" value="C:cytoplasm"/>
    <property type="evidence" value="ECO:0007669"/>
    <property type="project" value="TreeGrafter"/>
</dbReference>
<feature type="compositionally biased region" description="Low complexity" evidence="2">
    <location>
        <begin position="349"/>
        <end position="361"/>
    </location>
</feature>
<dbReference type="GO" id="GO:0031124">
    <property type="term" value="P:mRNA 3'-end processing"/>
    <property type="evidence" value="ECO:0007669"/>
    <property type="project" value="InterPro"/>
</dbReference>
<feature type="region of interest" description="Disordered" evidence="2">
    <location>
        <begin position="635"/>
        <end position="660"/>
    </location>
</feature>
<feature type="domain" description="CID" evidence="3">
    <location>
        <begin position="34"/>
        <end position="162"/>
    </location>
</feature>
<dbReference type="PROSITE" id="PS00028">
    <property type="entry name" value="ZINC_FINGER_C2H2_1"/>
    <property type="match status" value="1"/>
</dbReference>
<gene>
    <name evidence="4" type="ORF">POM88_007141</name>
</gene>
<evidence type="ECO:0000256" key="1">
    <source>
        <dbReference type="ARBA" id="ARBA00022664"/>
    </source>
</evidence>
<dbReference type="Gene3D" id="1.25.40.90">
    <property type="match status" value="1"/>
</dbReference>
<proteinExistence type="predicted"/>
<dbReference type="GO" id="GO:0003729">
    <property type="term" value="F:mRNA binding"/>
    <property type="evidence" value="ECO:0007669"/>
    <property type="project" value="InterPro"/>
</dbReference>
<accession>A0AAD8N796</accession>
<evidence type="ECO:0000259" key="3">
    <source>
        <dbReference type="PROSITE" id="PS51391"/>
    </source>
</evidence>
<organism evidence="4 5">
    <name type="scientific">Heracleum sosnowskyi</name>
    <dbReference type="NCBI Taxonomy" id="360622"/>
    <lineage>
        <taxon>Eukaryota</taxon>
        <taxon>Viridiplantae</taxon>
        <taxon>Streptophyta</taxon>
        <taxon>Embryophyta</taxon>
        <taxon>Tracheophyta</taxon>
        <taxon>Spermatophyta</taxon>
        <taxon>Magnoliopsida</taxon>
        <taxon>eudicotyledons</taxon>
        <taxon>Gunneridae</taxon>
        <taxon>Pentapetalae</taxon>
        <taxon>asterids</taxon>
        <taxon>campanulids</taxon>
        <taxon>Apiales</taxon>
        <taxon>Apiaceae</taxon>
        <taxon>Apioideae</taxon>
        <taxon>apioid superclade</taxon>
        <taxon>Tordylieae</taxon>
        <taxon>Tordyliinae</taxon>
        <taxon>Heracleum</taxon>
    </lineage>
</organism>
<dbReference type="PANTHER" id="PTHR15921:SF3">
    <property type="entry name" value="PRE-MRNA CLEAVAGE COMPLEX 2 PROTEIN PCF11"/>
    <property type="match status" value="1"/>
</dbReference>
<comment type="caution">
    <text evidence="4">The sequence shown here is derived from an EMBL/GenBank/DDBJ whole genome shotgun (WGS) entry which is preliminary data.</text>
</comment>
<dbReference type="SMART" id="SM00582">
    <property type="entry name" value="RPR"/>
    <property type="match status" value="1"/>
</dbReference>
<evidence type="ECO:0000313" key="4">
    <source>
        <dbReference type="EMBL" id="KAK1397278.1"/>
    </source>
</evidence>
<dbReference type="PROSITE" id="PS51391">
    <property type="entry name" value="CID"/>
    <property type="match status" value="1"/>
</dbReference>
<dbReference type="InterPro" id="IPR013087">
    <property type="entry name" value="Znf_C2H2_type"/>
</dbReference>
<protein>
    <submittedName>
        <fullName evidence="4">Polyadenylation and cleavage factor like</fullName>
    </submittedName>
</protein>
<sequence length="1007" mass="109536">METGSFGGCFELGMKKPRLEETFAKDTLNGGGEDVEELVIQYIIALAELTFNSKPIITNLTIIAGENLQAAKAIAATICSNIIEVPTDQKLPSLYLLDSIVKNIGRDYIKCFAARLPEVFCKAYRQVDPAVHSGMRHLFGTWKGVFPPQCLQMIEKELGFTPSINGSALRATTSKPDSLPQRPAHSIHVNPKYVEARQYLQQPSRANELTNHTSTDFVNSPENAERLERPINNFSRGQGADLCLRMHNMQRSIRNAITDPVQGKNTVHTEYQNGTDISRQSGSGILKTGDRATNQGYEGPWYGAGSADIETTSSQRNDFNTKCMLLSSSSPQPANNEAKSHSSYGIMRSRNSSGLESSQSSGEVEYMWDDMKSRSNIQSATRKSKRDPRLTNDSERLDFHTSLLKSQNLHEFESRVDTEDSGDLLPLKQKEQVAFGNGSTSIWPRESYAVDGMSYSSSGQMISGHSEGHYTSTIGLSANTNSLVRKPLLSPTNIGYSTNELPGSSGSVKPQRYTPAMATLSGQLPMHQRPPSPSLSIPHYGNQSHNLSEKEISLAQTLPHMNARPQILGQLNLGLHRQFPLNPGTLIQNIHPHNSHKLQSHNLQALSSVKPSFEQGHHIPFLQQCQPVHKASTILPSHSSVQPPPPSGTPPIQSEAKVASGSNVNSSYKITSVSSILPQAQVEKTTLPNGSSPASHEGGASEQSKTMVKAIPDPMSSLLSTLVAKGLISASKTDLSASGPPQNISRPQSQRQEIVVAPVTSSSLKVSSTVAPSSSSLQISGAVVAHPVTTSLHDVSSAVAPSSTSEVLSLSNSNSKSCPTVPVSSLEETKDLIGLEFKPKVIRELHPVVISDLLHNLSHHCSICGMRMKIIEQFDRHMEWHMVKHLKLDNSNKTSRGWYLSSNDWIAEKVSNHEIEDILDIPGLASGNNSEQMVPGDENQCACVLCGELFEDIYYPKKDQWMFKGAVYLNLPSNGDMDTADAASLGPIVHADCISESSTHDLGLASL</sequence>
<evidence type="ECO:0000256" key="2">
    <source>
        <dbReference type="SAM" id="MobiDB-lite"/>
    </source>
</evidence>
<dbReference type="GO" id="GO:0005849">
    <property type="term" value="C:mRNA cleavage factor complex"/>
    <property type="evidence" value="ECO:0007669"/>
    <property type="project" value="TreeGrafter"/>
</dbReference>
<dbReference type="SUPFAM" id="SSF48464">
    <property type="entry name" value="ENTH/VHS domain"/>
    <property type="match status" value="1"/>
</dbReference>
<feature type="region of interest" description="Disordered" evidence="2">
    <location>
        <begin position="732"/>
        <end position="751"/>
    </location>
</feature>
<dbReference type="Pfam" id="PF04818">
    <property type="entry name" value="CID"/>
    <property type="match status" value="1"/>
</dbReference>
<dbReference type="InterPro" id="IPR047415">
    <property type="entry name" value="Pcf11_CID"/>
</dbReference>
<dbReference type="FunFam" id="1.25.40.90:FF:000023">
    <property type="entry name" value="polyadenylation and cleavage factor homolog 4"/>
    <property type="match status" value="1"/>
</dbReference>
<keyword evidence="5" id="KW-1185">Reference proteome</keyword>
<dbReference type="PANTHER" id="PTHR15921">
    <property type="entry name" value="PRE-MRNA CLEAVAGE COMPLEX II"/>
    <property type="match status" value="1"/>
</dbReference>
<name>A0AAD8N796_9APIA</name>
<feature type="compositionally biased region" description="Polar residues" evidence="2">
    <location>
        <begin position="324"/>
        <end position="343"/>
    </location>
</feature>
<dbReference type="InterPro" id="IPR057242">
    <property type="entry name" value="PCFS4-like"/>
</dbReference>
<reference evidence="4" key="1">
    <citation type="submission" date="2023-02" db="EMBL/GenBank/DDBJ databases">
        <title>Genome of toxic invasive species Heracleum sosnowskyi carries increased number of genes despite the absence of recent whole-genome duplications.</title>
        <authorList>
            <person name="Schelkunov M."/>
            <person name="Shtratnikova V."/>
            <person name="Makarenko M."/>
            <person name="Klepikova A."/>
            <person name="Omelchenko D."/>
            <person name="Novikova G."/>
            <person name="Obukhova E."/>
            <person name="Bogdanov V."/>
            <person name="Penin A."/>
            <person name="Logacheva M."/>
        </authorList>
    </citation>
    <scope>NUCLEOTIDE SEQUENCE</scope>
    <source>
        <strain evidence="4">Hsosn_3</strain>
        <tissue evidence="4">Leaf</tissue>
    </source>
</reference>
<dbReference type="Proteomes" id="UP001237642">
    <property type="component" value="Unassembled WGS sequence"/>
</dbReference>
<evidence type="ECO:0000313" key="5">
    <source>
        <dbReference type="Proteomes" id="UP001237642"/>
    </source>
</evidence>
<dbReference type="InterPro" id="IPR045154">
    <property type="entry name" value="PCF11-like"/>
</dbReference>
<dbReference type="EMBL" id="JAUIZM010000002">
    <property type="protein sequence ID" value="KAK1397278.1"/>
    <property type="molecule type" value="Genomic_DNA"/>
</dbReference>
<reference evidence="4" key="2">
    <citation type="submission" date="2023-05" db="EMBL/GenBank/DDBJ databases">
        <authorList>
            <person name="Schelkunov M.I."/>
        </authorList>
    </citation>
    <scope>NUCLEOTIDE SEQUENCE</scope>
    <source>
        <strain evidence="4">Hsosn_3</strain>
        <tissue evidence="4">Leaf</tissue>
    </source>
</reference>